<name>A0A146KER4_9EUKA</name>
<keyword evidence="2" id="KW-0067">ATP-binding</keyword>
<feature type="domain" description="DNA2/NAM7 helicase helicase" evidence="1">
    <location>
        <begin position="38"/>
        <end position="131"/>
    </location>
</feature>
<dbReference type="GO" id="GO:0004386">
    <property type="term" value="F:helicase activity"/>
    <property type="evidence" value="ECO:0007669"/>
    <property type="project" value="UniProtKB-KW"/>
</dbReference>
<dbReference type="EMBL" id="GDID01002807">
    <property type="protein sequence ID" value="JAP93799.1"/>
    <property type="molecule type" value="Transcribed_RNA"/>
</dbReference>
<feature type="non-terminal residue" evidence="2">
    <location>
        <position position="169"/>
    </location>
</feature>
<gene>
    <name evidence="2" type="ORF">TPC1_13766</name>
</gene>
<proteinExistence type="predicted"/>
<accession>A0A146KER4</accession>
<protein>
    <submittedName>
        <fullName evidence="2">Helicase-related protein</fullName>
    </submittedName>
</protein>
<dbReference type="AlphaFoldDB" id="A0A146KER4"/>
<evidence type="ECO:0000313" key="2">
    <source>
        <dbReference type="EMBL" id="JAP93799.1"/>
    </source>
</evidence>
<dbReference type="Gene3D" id="3.40.50.300">
    <property type="entry name" value="P-loop containing nucleotide triphosphate hydrolases"/>
    <property type="match status" value="1"/>
</dbReference>
<sequence>EPHHLCIKKLRDLLYHQKSRKESRFGTNIVAKKEIDKIENWIQTNIIEYDDEQKYNEYKQNGSATAKQLYTHTFDTFMQEAKIIITTCSTIGDYKRFKNLNFPVCIIDDASGVLEPMSIIPLKHQVQQLVLSSSQQMQVTCMKQLKEKGVCFSLYEKFQQHNYPEFQLT</sequence>
<keyword evidence="2" id="KW-0378">Hydrolase</keyword>
<dbReference type="InterPro" id="IPR027417">
    <property type="entry name" value="P-loop_NTPase"/>
</dbReference>
<organism evidence="2">
    <name type="scientific">Trepomonas sp. PC1</name>
    <dbReference type="NCBI Taxonomy" id="1076344"/>
    <lineage>
        <taxon>Eukaryota</taxon>
        <taxon>Metamonada</taxon>
        <taxon>Diplomonadida</taxon>
        <taxon>Hexamitidae</taxon>
        <taxon>Hexamitinae</taxon>
        <taxon>Trepomonas</taxon>
    </lineage>
</organism>
<feature type="non-terminal residue" evidence="2">
    <location>
        <position position="1"/>
    </location>
</feature>
<dbReference type="Pfam" id="PF13086">
    <property type="entry name" value="AAA_11"/>
    <property type="match status" value="1"/>
</dbReference>
<dbReference type="InterPro" id="IPR041677">
    <property type="entry name" value="DNA2/NAM7_AAA_11"/>
</dbReference>
<reference evidence="2" key="1">
    <citation type="submission" date="2015-07" db="EMBL/GenBank/DDBJ databases">
        <title>Adaptation to a free-living lifestyle via gene acquisitions in the diplomonad Trepomonas sp. PC1.</title>
        <authorList>
            <person name="Xu F."/>
            <person name="Jerlstrom-Hultqvist J."/>
            <person name="Kolisko M."/>
            <person name="Simpson A.G.B."/>
            <person name="Roger A.J."/>
            <person name="Svard S.G."/>
            <person name="Andersson J.O."/>
        </authorList>
    </citation>
    <scope>NUCLEOTIDE SEQUENCE</scope>
    <source>
        <strain evidence="2">PC1</strain>
    </source>
</reference>
<keyword evidence="2" id="KW-0547">Nucleotide-binding</keyword>
<evidence type="ECO:0000259" key="1">
    <source>
        <dbReference type="Pfam" id="PF13086"/>
    </source>
</evidence>
<keyword evidence="2" id="KW-0347">Helicase</keyword>